<dbReference type="PANTHER" id="PTHR30486:SF15">
    <property type="entry name" value="TYPE II_IV SECRETION SYSTEM ATPASE"/>
    <property type="match status" value="1"/>
</dbReference>
<dbReference type="GO" id="GO:0016887">
    <property type="term" value="F:ATP hydrolysis activity"/>
    <property type="evidence" value="ECO:0007669"/>
    <property type="project" value="InterPro"/>
</dbReference>
<dbReference type="Gene3D" id="3.30.450.380">
    <property type="match status" value="1"/>
</dbReference>
<comment type="similarity">
    <text evidence="1">Belongs to the GSP E family.</text>
</comment>
<dbReference type="InterPro" id="IPR001482">
    <property type="entry name" value="T2SS/T4SS_dom"/>
</dbReference>
<dbReference type="SUPFAM" id="SSF52540">
    <property type="entry name" value="P-loop containing nucleoside triphosphate hydrolases"/>
    <property type="match status" value="1"/>
</dbReference>
<proteinExistence type="inferred from homology"/>
<dbReference type="PANTHER" id="PTHR30486">
    <property type="entry name" value="TWITCHING MOTILITY PROTEIN PILT"/>
    <property type="match status" value="1"/>
</dbReference>
<gene>
    <name evidence="3" type="ORF">LCGC14_2500240</name>
</gene>
<dbReference type="Gene3D" id="3.40.50.300">
    <property type="entry name" value="P-loop containing nucleotide triphosphate hydrolases"/>
    <property type="match status" value="1"/>
</dbReference>
<feature type="non-terminal residue" evidence="3">
    <location>
        <position position="1"/>
    </location>
</feature>
<accession>A0A0F9BQ66</accession>
<comment type="caution">
    <text evidence="3">The sequence shown here is derived from an EMBL/GenBank/DDBJ whole genome shotgun (WGS) entry which is preliminary data.</text>
</comment>
<sequence length="457" mass="51097">NKGIKLSYADLNKLATILVRHTIGFGLIEVLLKDKKLQDISLNAPISMIPIFVKHQDYDECLTNIIPSQEDVNSWAAKFRMISGRPLDEANPILDTQLEIGKIRARISIIQRPLSPDGLAYAIRRHREEPWTLPLFIQNKMINPFAAGLLSFLIDGSRTLLVAGTRSSGKTSLLGSLMLEIIPKYRIIVIEDTMELPVESLRKLNYDILRMKVRSALLKTTTEVSAEDGIRTSLRLGDSSLIIGEVRSVEAQALYEAMRVGALANVVAGTIHGASPYGVFDRVVNDLGVPATSFKATDVILVANPVKSPGGLHSWKRAMQITEVRKHWKKDPLEEKGFVDLMKYNVDKDELELSDDLINGDSEVIKEIAGSVKGWAGNWDAVYDNILLRAKIKEEIVRVAEKTGNQELLEAAFTVGSNNAFHEISDRITQETGLPLSKRVFPEWQKWLNKEVKKRKI</sequence>
<dbReference type="AlphaFoldDB" id="A0A0F9BQ66"/>
<dbReference type="Pfam" id="PF00437">
    <property type="entry name" value="T2SSE"/>
    <property type="match status" value="1"/>
</dbReference>
<name>A0A0F9BQ66_9ZZZZ</name>
<feature type="domain" description="Bacterial type II secretion system protein E" evidence="2">
    <location>
        <begin position="98"/>
        <end position="299"/>
    </location>
</feature>
<reference evidence="3" key="1">
    <citation type="journal article" date="2015" name="Nature">
        <title>Complex archaea that bridge the gap between prokaryotes and eukaryotes.</title>
        <authorList>
            <person name="Spang A."/>
            <person name="Saw J.H."/>
            <person name="Jorgensen S.L."/>
            <person name="Zaremba-Niedzwiedzka K."/>
            <person name="Martijn J."/>
            <person name="Lind A.E."/>
            <person name="van Eijk R."/>
            <person name="Schleper C."/>
            <person name="Guy L."/>
            <person name="Ettema T.J."/>
        </authorList>
    </citation>
    <scope>NUCLEOTIDE SEQUENCE</scope>
</reference>
<dbReference type="InterPro" id="IPR050921">
    <property type="entry name" value="T4SS_GSP_E_ATPase"/>
</dbReference>
<organism evidence="3">
    <name type="scientific">marine sediment metagenome</name>
    <dbReference type="NCBI Taxonomy" id="412755"/>
    <lineage>
        <taxon>unclassified sequences</taxon>
        <taxon>metagenomes</taxon>
        <taxon>ecological metagenomes</taxon>
    </lineage>
</organism>
<evidence type="ECO:0000313" key="3">
    <source>
        <dbReference type="EMBL" id="KKL15972.1"/>
    </source>
</evidence>
<dbReference type="InterPro" id="IPR027417">
    <property type="entry name" value="P-loop_NTPase"/>
</dbReference>
<evidence type="ECO:0000256" key="1">
    <source>
        <dbReference type="ARBA" id="ARBA00006611"/>
    </source>
</evidence>
<evidence type="ECO:0000259" key="2">
    <source>
        <dbReference type="Pfam" id="PF00437"/>
    </source>
</evidence>
<dbReference type="EMBL" id="LAZR01039848">
    <property type="protein sequence ID" value="KKL15972.1"/>
    <property type="molecule type" value="Genomic_DNA"/>
</dbReference>
<protein>
    <recommendedName>
        <fullName evidence="2">Bacterial type II secretion system protein E domain-containing protein</fullName>
    </recommendedName>
</protein>